<dbReference type="RefSeq" id="WP_074070059.1">
    <property type="nucleotide sequence ID" value="NZ_CP017101.1"/>
</dbReference>
<organism evidence="1 2">
    <name type="scientific">Rhizobium gallicum</name>
    <dbReference type="NCBI Taxonomy" id="56730"/>
    <lineage>
        <taxon>Bacteria</taxon>
        <taxon>Pseudomonadati</taxon>
        <taxon>Pseudomonadota</taxon>
        <taxon>Alphaproteobacteria</taxon>
        <taxon>Hyphomicrobiales</taxon>
        <taxon>Rhizobiaceae</taxon>
        <taxon>Rhizobium/Agrobacterium group</taxon>
        <taxon>Rhizobium</taxon>
    </lineage>
</organism>
<dbReference type="AlphaFoldDB" id="A0A1L5NP84"/>
<protein>
    <submittedName>
        <fullName evidence="1">Uncharacterized protein</fullName>
    </submittedName>
</protein>
<name>A0A1L5NP84_9HYPH</name>
<evidence type="ECO:0000313" key="2">
    <source>
        <dbReference type="Proteomes" id="UP000184749"/>
    </source>
</evidence>
<dbReference type="EMBL" id="CP017101">
    <property type="protein sequence ID" value="APO69698.1"/>
    <property type="molecule type" value="Genomic_DNA"/>
</dbReference>
<dbReference type="Proteomes" id="UP000184749">
    <property type="component" value="Chromosome"/>
</dbReference>
<proteinExistence type="predicted"/>
<reference evidence="1 2" key="1">
    <citation type="submission" date="2016-09" db="EMBL/GenBank/DDBJ databases">
        <title>The complete genome sequences of Rhizobium gallicum, symbiovars gallicum and phaseoli, symbionts associated to common bean (Phaseolus vulgaris).</title>
        <authorList>
            <person name="Bustos P."/>
            <person name="Santamaria R.I."/>
            <person name="Perez-Carrascal O.M."/>
            <person name="Juarez S."/>
            <person name="Lozano L."/>
            <person name="Martinez-Flores I."/>
            <person name="Martinez-Romero E."/>
            <person name="Cevallos M."/>
            <person name="Romero D."/>
            <person name="Davila G."/>
            <person name="Gonzalez V."/>
        </authorList>
    </citation>
    <scope>NUCLEOTIDE SEQUENCE [LARGE SCALE GENOMIC DNA]</scope>
    <source>
        <strain evidence="1 2">IE4872</strain>
    </source>
</reference>
<evidence type="ECO:0000313" key="1">
    <source>
        <dbReference type="EMBL" id="APO69698.1"/>
    </source>
</evidence>
<sequence>MFSVDAEEANFTDPLLDFTCLQLSTITLDDQALIDRTRNRRPFSENRLYCGKSPSVWPMSTNLEDDIFFKTYP</sequence>
<dbReference type="STRING" id="56730.IE4872_CH04118"/>
<gene>
    <name evidence="1" type="ORF">IE4872_CH04118</name>
</gene>
<accession>A0A1L5NP84</accession>